<feature type="compositionally biased region" description="Basic and acidic residues" evidence="1">
    <location>
        <begin position="57"/>
        <end position="66"/>
    </location>
</feature>
<keyword evidence="3" id="KW-1185">Reference proteome</keyword>
<feature type="compositionally biased region" description="Basic and acidic residues" evidence="1">
    <location>
        <begin position="11"/>
        <end position="25"/>
    </location>
</feature>
<reference evidence="3" key="1">
    <citation type="journal article" date="2019" name="Int. J. Syst. Evol. Microbiol.">
        <title>The Global Catalogue of Microorganisms (GCM) 10K type strain sequencing project: providing services to taxonomists for standard genome sequencing and annotation.</title>
        <authorList>
            <consortium name="The Broad Institute Genomics Platform"/>
            <consortium name="The Broad Institute Genome Sequencing Center for Infectious Disease"/>
            <person name="Wu L."/>
            <person name="Ma J."/>
        </authorList>
    </citation>
    <scope>NUCLEOTIDE SEQUENCE [LARGE SCALE GENOMIC DNA]</scope>
    <source>
        <strain evidence="3">NBRC 103632</strain>
    </source>
</reference>
<evidence type="ECO:0000313" key="2">
    <source>
        <dbReference type="EMBL" id="GLS70002.1"/>
    </source>
</evidence>
<dbReference type="Proteomes" id="UP001157440">
    <property type="component" value="Unassembled WGS sequence"/>
</dbReference>
<feature type="region of interest" description="Disordered" evidence="1">
    <location>
        <begin position="1"/>
        <end position="25"/>
    </location>
</feature>
<organism evidence="2 3">
    <name type="scientific">Methylobacterium tardum</name>
    <dbReference type="NCBI Taxonomy" id="374432"/>
    <lineage>
        <taxon>Bacteria</taxon>
        <taxon>Pseudomonadati</taxon>
        <taxon>Pseudomonadota</taxon>
        <taxon>Alphaproteobacteria</taxon>
        <taxon>Hyphomicrobiales</taxon>
        <taxon>Methylobacteriaceae</taxon>
        <taxon>Methylobacterium</taxon>
    </lineage>
</organism>
<name>A0AA37WS82_9HYPH</name>
<gene>
    <name evidence="2" type="ORF">GCM10007890_20150</name>
</gene>
<sequence>MHISLWRSNHRANEPLREACSKGDGDWKGCSSDLISLDSADLSDTPSLPAPTGEQGRMSEKPKTTDAEYLAQFSESPYGFRANKRVVVEGKSELKGSWRRAQASGETKAA</sequence>
<comment type="caution">
    <text evidence="2">The sequence shown here is derived from an EMBL/GenBank/DDBJ whole genome shotgun (WGS) entry which is preliminary data.</text>
</comment>
<evidence type="ECO:0000313" key="3">
    <source>
        <dbReference type="Proteomes" id="UP001157440"/>
    </source>
</evidence>
<feature type="region of interest" description="Disordered" evidence="1">
    <location>
        <begin position="38"/>
        <end position="67"/>
    </location>
</feature>
<dbReference type="EMBL" id="BSPL01000013">
    <property type="protein sequence ID" value="GLS70002.1"/>
    <property type="molecule type" value="Genomic_DNA"/>
</dbReference>
<protein>
    <submittedName>
        <fullName evidence="2">Uncharacterized protein</fullName>
    </submittedName>
</protein>
<accession>A0AA37WS82</accession>
<proteinExistence type="predicted"/>
<dbReference type="AlphaFoldDB" id="A0AA37WS82"/>
<evidence type="ECO:0000256" key="1">
    <source>
        <dbReference type="SAM" id="MobiDB-lite"/>
    </source>
</evidence>